<evidence type="ECO:0000256" key="8">
    <source>
        <dbReference type="ARBA" id="ARBA00022840"/>
    </source>
</evidence>
<dbReference type="RefSeq" id="WP_120177722.1">
    <property type="nucleotide sequence ID" value="NZ_AP018786.1"/>
</dbReference>
<dbReference type="SUPFAM" id="SSF52374">
    <property type="entry name" value="Nucleotidylyl transferase"/>
    <property type="match status" value="1"/>
</dbReference>
<evidence type="ECO:0000256" key="6">
    <source>
        <dbReference type="ARBA" id="ARBA00022695"/>
    </source>
</evidence>
<evidence type="ECO:0000256" key="1">
    <source>
        <dbReference type="ARBA" id="ARBA00002324"/>
    </source>
</evidence>
<evidence type="ECO:0000256" key="4">
    <source>
        <dbReference type="ARBA" id="ARBA00022642"/>
    </source>
</evidence>
<evidence type="ECO:0000256" key="2">
    <source>
        <dbReference type="ARBA" id="ARBA00005019"/>
    </source>
</evidence>
<dbReference type="UniPathway" id="UPA00253">
    <property type="reaction ID" value="UER00332"/>
</dbReference>
<dbReference type="Proteomes" id="UP000271003">
    <property type="component" value="Chromosome"/>
</dbReference>
<comment type="catalytic activity">
    <reaction evidence="10 11">
        <text>nicotinate beta-D-ribonucleotide + ATP + H(+) = deamido-NAD(+) + diphosphate</text>
        <dbReference type="Rhea" id="RHEA:22860"/>
        <dbReference type="ChEBI" id="CHEBI:15378"/>
        <dbReference type="ChEBI" id="CHEBI:30616"/>
        <dbReference type="ChEBI" id="CHEBI:33019"/>
        <dbReference type="ChEBI" id="CHEBI:57502"/>
        <dbReference type="ChEBI" id="CHEBI:58437"/>
        <dbReference type="EC" id="2.7.7.18"/>
    </reaction>
</comment>
<protein>
    <recommendedName>
        <fullName evidence="11">Probable nicotinate-nucleotide adenylyltransferase</fullName>
        <ecNumber evidence="11">2.7.7.18</ecNumber>
    </recommendedName>
    <alternativeName>
        <fullName evidence="11">Deamido-NAD(+) diphosphorylase</fullName>
    </alternativeName>
    <alternativeName>
        <fullName evidence="11">Deamido-NAD(+) pyrophosphorylase</fullName>
    </alternativeName>
    <alternativeName>
        <fullName evidence="11">Nicotinate mononucleotide adenylyltransferase</fullName>
        <shortName evidence="11">NaMN adenylyltransferase</shortName>
    </alternativeName>
</protein>
<dbReference type="GO" id="GO:0004515">
    <property type="term" value="F:nicotinate-nucleotide adenylyltransferase activity"/>
    <property type="evidence" value="ECO:0007669"/>
    <property type="project" value="UniProtKB-UniRule"/>
</dbReference>
<reference evidence="13 14" key="1">
    <citation type="journal article" date="2018" name="Int. J. Syst. Evol. Microbiol.">
        <title>Mesosutterella multiformis gen. nov., sp. nov., a member of the family Sutterellaceae and Sutterella megalosphaeroides sp. nov., isolated from human faeces.</title>
        <authorList>
            <person name="Sakamoto M."/>
            <person name="Ikeyama N."/>
            <person name="Kunihiro T."/>
            <person name="Iino T."/>
            <person name="Yuki M."/>
            <person name="Ohkuma M."/>
        </authorList>
    </citation>
    <scope>NUCLEOTIDE SEQUENCE [LARGE SCALE GENOMIC DNA]</scope>
    <source>
        <strain evidence="13 14">6FBBBH3</strain>
    </source>
</reference>
<dbReference type="EMBL" id="AP018786">
    <property type="protein sequence ID" value="BBF24188.1"/>
    <property type="molecule type" value="Genomic_DNA"/>
</dbReference>
<dbReference type="OrthoDB" id="5295945at2"/>
<comment type="pathway">
    <text evidence="2 11">Cofactor biosynthesis; NAD(+) biosynthesis; deamido-NAD(+) from nicotinate D-ribonucleotide: step 1/1.</text>
</comment>
<dbReference type="PANTHER" id="PTHR39321">
    <property type="entry name" value="NICOTINATE-NUCLEOTIDE ADENYLYLTRANSFERASE-RELATED"/>
    <property type="match status" value="1"/>
</dbReference>
<keyword evidence="7 11" id="KW-0547">Nucleotide-binding</keyword>
<keyword evidence="14" id="KW-1185">Reference proteome</keyword>
<comment type="function">
    <text evidence="1 11">Catalyzes the reversible adenylation of nicotinate mononucleotide (NaMN) to nicotinic acid adenine dinucleotide (NaAD).</text>
</comment>
<organism evidence="13 14">
    <name type="scientific">Sutterella megalosphaeroides</name>
    <dbReference type="NCBI Taxonomy" id="2494234"/>
    <lineage>
        <taxon>Bacteria</taxon>
        <taxon>Pseudomonadati</taxon>
        <taxon>Pseudomonadota</taxon>
        <taxon>Betaproteobacteria</taxon>
        <taxon>Burkholderiales</taxon>
        <taxon>Sutterellaceae</taxon>
        <taxon>Sutterella</taxon>
    </lineage>
</organism>
<evidence type="ECO:0000256" key="3">
    <source>
        <dbReference type="ARBA" id="ARBA00009014"/>
    </source>
</evidence>
<keyword evidence="9 11" id="KW-0520">NAD</keyword>
<dbReference type="EC" id="2.7.7.18" evidence="11"/>
<dbReference type="InterPro" id="IPR014729">
    <property type="entry name" value="Rossmann-like_a/b/a_fold"/>
</dbReference>
<dbReference type="InterPro" id="IPR005248">
    <property type="entry name" value="NadD/NMNAT"/>
</dbReference>
<evidence type="ECO:0000313" key="14">
    <source>
        <dbReference type="Proteomes" id="UP000271003"/>
    </source>
</evidence>
<evidence type="ECO:0000256" key="9">
    <source>
        <dbReference type="ARBA" id="ARBA00023027"/>
    </source>
</evidence>
<gene>
    <name evidence="11 13" type="primary">nadD</name>
    <name evidence="13" type="ORF">SUTMEG_20790</name>
</gene>
<dbReference type="Gene3D" id="3.40.50.620">
    <property type="entry name" value="HUPs"/>
    <property type="match status" value="1"/>
</dbReference>
<sequence>MTIEIPRGVAFLGGTFDPVHSGHLALAREALRVLRVMRVELLPAGNPWQKTWVTPGHHRLAMLRSALEGEERISVDTTELLETGPTYTVRTLEKLRRRYGPSVPLVLLMGSDQWRNLHTWYDWERLTDYAHVAVCRRAGETPRAEPAVEAHAAPRTVAANELVDAGAFGRVAFFDMPPHAASSTALRRIFARSAFPDAMRETDGWLPYPVARYIRENRLYVRAVRP</sequence>
<name>A0A2Z6IGD7_9BURK</name>
<evidence type="ECO:0000256" key="11">
    <source>
        <dbReference type="HAMAP-Rule" id="MF_00244"/>
    </source>
</evidence>
<evidence type="ECO:0000256" key="10">
    <source>
        <dbReference type="ARBA" id="ARBA00048721"/>
    </source>
</evidence>
<dbReference type="NCBIfam" id="TIGR00482">
    <property type="entry name" value="nicotinate (nicotinamide) nucleotide adenylyltransferase"/>
    <property type="match status" value="1"/>
</dbReference>
<evidence type="ECO:0000259" key="12">
    <source>
        <dbReference type="Pfam" id="PF01467"/>
    </source>
</evidence>
<dbReference type="AlphaFoldDB" id="A0A2Z6IGD7"/>
<feature type="domain" description="Cytidyltransferase-like" evidence="12">
    <location>
        <begin position="12"/>
        <end position="188"/>
    </location>
</feature>
<dbReference type="HAMAP" id="MF_00244">
    <property type="entry name" value="NaMN_adenylyltr"/>
    <property type="match status" value="1"/>
</dbReference>
<dbReference type="PANTHER" id="PTHR39321:SF3">
    <property type="entry name" value="PHOSPHOPANTETHEINE ADENYLYLTRANSFERASE"/>
    <property type="match status" value="1"/>
</dbReference>
<keyword evidence="5 11" id="KW-0808">Transferase</keyword>
<dbReference type="NCBIfam" id="TIGR00125">
    <property type="entry name" value="cyt_tran_rel"/>
    <property type="match status" value="1"/>
</dbReference>
<comment type="similarity">
    <text evidence="3 11">Belongs to the NadD family.</text>
</comment>
<dbReference type="KEGG" id="sutt:SUTMEG_20790"/>
<dbReference type="GO" id="GO:0005524">
    <property type="term" value="F:ATP binding"/>
    <property type="evidence" value="ECO:0007669"/>
    <property type="project" value="UniProtKB-KW"/>
</dbReference>
<dbReference type="GO" id="GO:0009435">
    <property type="term" value="P:NAD+ biosynthetic process"/>
    <property type="evidence" value="ECO:0007669"/>
    <property type="project" value="UniProtKB-UniRule"/>
</dbReference>
<keyword evidence="6 11" id="KW-0548">Nucleotidyltransferase</keyword>
<keyword evidence="8 11" id="KW-0067">ATP-binding</keyword>
<dbReference type="Pfam" id="PF01467">
    <property type="entry name" value="CTP_transf_like"/>
    <property type="match status" value="1"/>
</dbReference>
<evidence type="ECO:0000256" key="5">
    <source>
        <dbReference type="ARBA" id="ARBA00022679"/>
    </source>
</evidence>
<dbReference type="InterPro" id="IPR004821">
    <property type="entry name" value="Cyt_trans-like"/>
</dbReference>
<proteinExistence type="inferred from homology"/>
<evidence type="ECO:0000313" key="13">
    <source>
        <dbReference type="EMBL" id="BBF24188.1"/>
    </source>
</evidence>
<dbReference type="CDD" id="cd02165">
    <property type="entry name" value="NMNAT"/>
    <property type="match status" value="1"/>
</dbReference>
<accession>A0A2Z6IGD7</accession>
<keyword evidence="4 11" id="KW-0662">Pyridine nucleotide biosynthesis</keyword>
<evidence type="ECO:0000256" key="7">
    <source>
        <dbReference type="ARBA" id="ARBA00022741"/>
    </source>
</evidence>